<comment type="caution">
    <text evidence="1">The sequence shown here is derived from an EMBL/GenBank/DDBJ whole genome shotgun (WGS) entry which is preliminary data.</text>
</comment>
<dbReference type="CDD" id="cd15482">
    <property type="entry name" value="Sialidase_non-viral"/>
    <property type="match status" value="1"/>
</dbReference>
<keyword evidence="2" id="KW-1185">Reference proteome</keyword>
<dbReference type="PANTHER" id="PTHR47199">
    <property type="entry name" value="PHOTOSYSTEM II STABILITY/ASSEMBLY FACTOR HCF136, CHLOROPLASTIC"/>
    <property type="match status" value="1"/>
</dbReference>
<dbReference type="Proteomes" id="UP001206312">
    <property type="component" value="Unassembled WGS sequence"/>
</dbReference>
<dbReference type="EMBL" id="JAMXIB010000008">
    <property type="protein sequence ID" value="MCO5725326.1"/>
    <property type="molecule type" value="Genomic_DNA"/>
</dbReference>
<gene>
    <name evidence="1" type="ORF">NG653_10695</name>
</gene>
<protein>
    <submittedName>
        <fullName evidence="1">Oxidoreductase</fullName>
    </submittedName>
</protein>
<accession>A0ABT1AZ58</accession>
<proteinExistence type="predicted"/>
<dbReference type="InterPro" id="IPR015943">
    <property type="entry name" value="WD40/YVTN_repeat-like_dom_sf"/>
</dbReference>
<dbReference type="SUPFAM" id="SSF110296">
    <property type="entry name" value="Oligoxyloglucan reducing end-specific cellobiohydrolase"/>
    <property type="match status" value="1"/>
</dbReference>
<evidence type="ECO:0000313" key="2">
    <source>
        <dbReference type="Proteomes" id="UP001206312"/>
    </source>
</evidence>
<evidence type="ECO:0000313" key="1">
    <source>
        <dbReference type="EMBL" id="MCO5725326.1"/>
    </source>
</evidence>
<dbReference type="Gene3D" id="2.130.10.10">
    <property type="entry name" value="YVTN repeat-like/Quinoprotein amine dehydrogenase"/>
    <property type="match status" value="1"/>
</dbReference>
<organism evidence="1 2">
    <name type="scientific">Robiginitalea marina</name>
    <dbReference type="NCBI Taxonomy" id="2954105"/>
    <lineage>
        <taxon>Bacteria</taxon>
        <taxon>Pseudomonadati</taxon>
        <taxon>Bacteroidota</taxon>
        <taxon>Flavobacteriia</taxon>
        <taxon>Flavobacteriales</taxon>
        <taxon>Flavobacteriaceae</taxon>
        <taxon>Robiginitalea</taxon>
    </lineage>
</organism>
<reference evidence="1 2" key="1">
    <citation type="submission" date="2022-06" db="EMBL/GenBank/DDBJ databases">
        <authorList>
            <person name="Xuan X."/>
        </authorList>
    </citation>
    <scope>NUCLEOTIDE SEQUENCE [LARGE SCALE GENOMIC DNA]</scope>
    <source>
        <strain evidence="1 2">2V75</strain>
    </source>
</reference>
<name>A0ABT1AZ58_9FLAO</name>
<dbReference type="PROSITE" id="PS51257">
    <property type="entry name" value="PROKAR_LIPOPROTEIN"/>
    <property type="match status" value="1"/>
</dbReference>
<dbReference type="RefSeq" id="WP_252741698.1">
    <property type="nucleotide sequence ID" value="NZ_JAMXIB010000008.1"/>
</dbReference>
<dbReference type="PANTHER" id="PTHR47199:SF2">
    <property type="entry name" value="PHOTOSYSTEM II STABILITY_ASSEMBLY FACTOR HCF136, CHLOROPLASTIC"/>
    <property type="match status" value="1"/>
</dbReference>
<sequence length="343" mass="36949">MKRVFGFFCLIGAMACGEPPEAAPFHTVEVMTLLQDSSISVRALEPMAGSVGFAGSNGLFGSIDTRDFTVRTGRMEYKGSYPEFRAVAHTPGDFFMLSAGDPALLYKTGGQGRMELVYEEHGPGVFYDAMAFWDDLNGVAVGDALGGCLSILLTRDGGLSWNKLPCEVLPTALEGEGAFAASDTNIAIRGGECWVVTSKGRILHSSDLGHSWEVYSTPVRPESETYGLYSLDFYDTLTGYAIGGDYTLPEDTRANKVATHDGGKTWTLRASGSAPGYRSCVQYVPGRHGRDLVAVGFMGISYSSDGGDTWALLSKEGFYSLRFLDDSTAIGSGKGRISRLRFR</sequence>